<feature type="transmembrane region" description="Helical" evidence="12">
    <location>
        <begin position="55"/>
        <end position="75"/>
    </location>
</feature>
<evidence type="ECO:0000256" key="8">
    <source>
        <dbReference type="ARBA" id="ARBA00023136"/>
    </source>
</evidence>
<dbReference type="InterPro" id="IPR001851">
    <property type="entry name" value="ABC_transp_permease"/>
</dbReference>
<reference evidence="14" key="1">
    <citation type="submission" date="2018-09" db="EMBL/GenBank/DDBJ databases">
        <authorList>
            <person name="Tuo L."/>
        </authorList>
    </citation>
    <scope>NUCLEOTIDE SEQUENCE [LARGE SCALE GENOMIC DNA]</scope>
    <source>
        <strain evidence="14">M2BS4Y-1</strain>
    </source>
</reference>
<feature type="transmembrane region" description="Helical" evidence="12">
    <location>
        <begin position="314"/>
        <end position="332"/>
    </location>
</feature>
<keyword evidence="4" id="KW-1003">Cell membrane</keyword>
<feature type="region of interest" description="Disordered" evidence="11">
    <location>
        <begin position="1"/>
        <end position="23"/>
    </location>
</feature>
<evidence type="ECO:0000256" key="12">
    <source>
        <dbReference type="SAM" id="Phobius"/>
    </source>
</evidence>
<dbReference type="OrthoDB" id="9808136at2"/>
<feature type="transmembrane region" description="Helical" evidence="12">
    <location>
        <begin position="29"/>
        <end position="49"/>
    </location>
</feature>
<keyword evidence="8 12" id="KW-0472">Membrane</keyword>
<comment type="function">
    <text evidence="9">Part of the ABC transporter complex LsrABCD involved in autoinducer 2 (AI-2) import. Probably responsible for the translocation of the substrate across the membrane.</text>
</comment>
<keyword evidence="3" id="KW-0813">Transport</keyword>
<gene>
    <name evidence="13" type="ORF">D3218_17435</name>
</gene>
<evidence type="ECO:0000256" key="5">
    <source>
        <dbReference type="ARBA" id="ARBA00022519"/>
    </source>
</evidence>
<proteinExistence type="predicted"/>
<sequence length="343" mass="35000">MTMIQQDGSPDFAATADPRSGGRRLERGTVNALVVFGLSIALVVASRMISPALGSWSQVLTILTLASFLVVLSFGQGLVILVGGLDLSVPALITLGGVLTTTWAGADAGVLTVPILALVLGVCALVGLVNGIGVVLLKVPPFIMTMATSITVASVALGFTSGTPRGASPAVLLDLMKTSWAGVPVVVFFLVAFAIAGWIVQSHTVFGRQLFAVGTSREAARIAGVPVGRVEMLPYVISAACAGFVGMMLVGYANGATLRMGDSYMLPSIAAVVIGGSSILGGSGSFVGTVGGAILLTTLGTVIAAIGLDQGWRTIIEGSIIILALLALREGFASRIRLRAKRH</sequence>
<dbReference type="PANTHER" id="PTHR32196">
    <property type="entry name" value="ABC TRANSPORTER PERMEASE PROTEIN YPHD-RELATED-RELATED"/>
    <property type="match status" value="1"/>
</dbReference>
<keyword evidence="14" id="KW-1185">Reference proteome</keyword>
<dbReference type="GO" id="GO:0022857">
    <property type="term" value="F:transmembrane transporter activity"/>
    <property type="evidence" value="ECO:0007669"/>
    <property type="project" value="InterPro"/>
</dbReference>
<comment type="subcellular location">
    <subcellularLocation>
        <location evidence="1">Cell membrane</location>
        <topology evidence="1">Multi-pass membrane protein</topology>
    </subcellularLocation>
</comment>
<dbReference type="EMBL" id="QYRN01000011">
    <property type="protein sequence ID" value="RIX98167.1"/>
    <property type="molecule type" value="Genomic_DNA"/>
</dbReference>
<evidence type="ECO:0000256" key="4">
    <source>
        <dbReference type="ARBA" id="ARBA00022475"/>
    </source>
</evidence>
<evidence type="ECO:0000256" key="7">
    <source>
        <dbReference type="ARBA" id="ARBA00022989"/>
    </source>
</evidence>
<keyword evidence="6 12" id="KW-0812">Transmembrane</keyword>
<dbReference type="Pfam" id="PF02653">
    <property type="entry name" value="BPD_transp_2"/>
    <property type="match status" value="1"/>
</dbReference>
<dbReference type="CDD" id="cd06579">
    <property type="entry name" value="TM_PBP1_transp_AraH_like"/>
    <property type="match status" value="1"/>
</dbReference>
<feature type="transmembrane region" description="Helical" evidence="12">
    <location>
        <begin position="142"/>
        <end position="160"/>
    </location>
</feature>
<evidence type="ECO:0000256" key="3">
    <source>
        <dbReference type="ARBA" id="ARBA00022448"/>
    </source>
</evidence>
<evidence type="ECO:0000256" key="11">
    <source>
        <dbReference type="SAM" id="MobiDB-lite"/>
    </source>
</evidence>
<keyword evidence="5" id="KW-0997">Cell inner membrane</keyword>
<name>A0A3A1WEY6_9HYPH</name>
<comment type="subunit">
    <text evidence="2">The complex is composed of two ATP-binding proteins (LsrA), two transmembrane proteins (LsrC and LsrD) and a solute-binding protein (LsrB).</text>
</comment>
<dbReference type="PANTHER" id="PTHR32196:SF71">
    <property type="entry name" value="AUTOINDUCER 2 IMPORT SYSTEM PERMEASE PROTEIN LSRD"/>
    <property type="match status" value="1"/>
</dbReference>
<dbReference type="GO" id="GO:0005886">
    <property type="term" value="C:plasma membrane"/>
    <property type="evidence" value="ECO:0007669"/>
    <property type="project" value="UniProtKB-SubCell"/>
</dbReference>
<comment type="caution">
    <text evidence="13">The sequence shown here is derived from an EMBL/GenBank/DDBJ whole genome shotgun (WGS) entry which is preliminary data.</text>
</comment>
<evidence type="ECO:0000256" key="2">
    <source>
        <dbReference type="ARBA" id="ARBA00011262"/>
    </source>
</evidence>
<organism evidence="13 14">
    <name type="scientific">Aureimonas flava</name>
    <dbReference type="NCBI Taxonomy" id="2320271"/>
    <lineage>
        <taxon>Bacteria</taxon>
        <taxon>Pseudomonadati</taxon>
        <taxon>Pseudomonadota</taxon>
        <taxon>Alphaproteobacteria</taxon>
        <taxon>Hyphomicrobiales</taxon>
        <taxon>Aurantimonadaceae</taxon>
        <taxon>Aureimonas</taxon>
    </lineage>
</organism>
<feature type="transmembrane region" description="Helical" evidence="12">
    <location>
        <begin position="289"/>
        <end position="308"/>
    </location>
</feature>
<accession>A0A3A1WEY6</accession>
<protein>
    <recommendedName>
        <fullName evidence="10">Autoinducer 2 import system permease protein LsrD</fullName>
    </recommendedName>
</protein>
<evidence type="ECO:0000256" key="6">
    <source>
        <dbReference type="ARBA" id="ARBA00022692"/>
    </source>
</evidence>
<dbReference type="Proteomes" id="UP000265750">
    <property type="component" value="Unassembled WGS sequence"/>
</dbReference>
<feature type="transmembrane region" description="Helical" evidence="12">
    <location>
        <begin position="112"/>
        <end position="137"/>
    </location>
</feature>
<evidence type="ECO:0000256" key="1">
    <source>
        <dbReference type="ARBA" id="ARBA00004651"/>
    </source>
</evidence>
<dbReference type="AlphaFoldDB" id="A0A3A1WEY6"/>
<evidence type="ECO:0000256" key="10">
    <source>
        <dbReference type="ARBA" id="ARBA00039381"/>
    </source>
</evidence>
<evidence type="ECO:0000313" key="14">
    <source>
        <dbReference type="Proteomes" id="UP000265750"/>
    </source>
</evidence>
<keyword evidence="7 12" id="KW-1133">Transmembrane helix</keyword>
<feature type="transmembrane region" description="Helical" evidence="12">
    <location>
        <begin position="264"/>
        <end position="282"/>
    </location>
</feature>
<evidence type="ECO:0000256" key="9">
    <source>
        <dbReference type="ARBA" id="ARBA00025439"/>
    </source>
</evidence>
<feature type="transmembrane region" description="Helical" evidence="12">
    <location>
        <begin position="232"/>
        <end position="252"/>
    </location>
</feature>
<feature type="transmembrane region" description="Helical" evidence="12">
    <location>
        <begin position="180"/>
        <end position="200"/>
    </location>
</feature>
<feature type="transmembrane region" description="Helical" evidence="12">
    <location>
        <begin position="87"/>
        <end position="106"/>
    </location>
</feature>
<evidence type="ECO:0000313" key="13">
    <source>
        <dbReference type="EMBL" id="RIX98167.1"/>
    </source>
</evidence>